<dbReference type="InterPro" id="IPR050378">
    <property type="entry name" value="Metallo-dep_Hydrolases_sf"/>
</dbReference>
<dbReference type="Pfam" id="PF01979">
    <property type="entry name" value="Amidohydro_1"/>
    <property type="match status" value="1"/>
</dbReference>
<proteinExistence type="predicted"/>
<accession>A0A4Q2A542</accession>
<dbReference type="GO" id="GO:0005829">
    <property type="term" value="C:cytosol"/>
    <property type="evidence" value="ECO:0007669"/>
    <property type="project" value="TreeGrafter"/>
</dbReference>
<dbReference type="SUPFAM" id="SSF51556">
    <property type="entry name" value="Metallo-dependent hydrolases"/>
    <property type="match status" value="1"/>
</dbReference>
<dbReference type="SUPFAM" id="SSF51338">
    <property type="entry name" value="Composite domain of metallo-dependent hydrolases"/>
    <property type="match status" value="1"/>
</dbReference>
<dbReference type="OrthoDB" id="9782972at2"/>
<evidence type="ECO:0000256" key="1">
    <source>
        <dbReference type="ARBA" id="ARBA00001947"/>
    </source>
</evidence>
<sequence length="589" mass="65433">MTTDYDLLIQRGTVFDGTGAPPRFADVAVRDGKIVAISEAPLPAKNARRVMQAHGQWVTPGFIDLHTHYDAEALMAPSLRESVRHGATTCFIGSCSISMIFSDAEDASDLFTRVESIPREYVLPALQETKTWNDAKGYIAHLDSLPLGPNIASYVGHSDLRAAVMGLGRSVDPKEVPTEGELKRMEQLLSDAVDHGLLGMSGMTNPWDKVDGDRYRSSSLPSVYARWSEYRRLHAVLRKRGAILQSAPNLNSPVNAVFYMFTSASMALRSSLKTTLITLMDVKAKPRLDQVMSAGTRFFNRFLGAAFRWQALPQPFQVYADGIDFIIFEEFPAGEVALHLKRDYDRNKLFASKPYRDKFKAEYRRKWGGKVWHRDFADAHVINCPDRSLIGKSVALIARERGDHEVDTFLDLVIDFGRDLRWSTVIANHNPHRVAANVNDPCALIGFSDAGAHLRNMAFYNFGLCMLQLAVRDRPVMPPEKAVWRLTGEIADWYGIDAGKLEVGKRADIVIVDPQKLKAADLGAYAEAAFDEMGGMKRVVNRNDGVVKATIISGNVAFADDTASPDLGKVRRYGRFLPRKASATTHAAR</sequence>
<dbReference type="GO" id="GO:0016812">
    <property type="term" value="F:hydrolase activity, acting on carbon-nitrogen (but not peptide) bonds, in cyclic amides"/>
    <property type="evidence" value="ECO:0007669"/>
    <property type="project" value="TreeGrafter"/>
</dbReference>
<dbReference type="Proteomes" id="UP000289650">
    <property type="component" value="Unassembled WGS sequence"/>
</dbReference>
<dbReference type="Gene3D" id="2.30.40.10">
    <property type="entry name" value="Urease, subunit C, domain 1"/>
    <property type="match status" value="2"/>
</dbReference>
<dbReference type="InterPro" id="IPR011059">
    <property type="entry name" value="Metal-dep_hydrolase_composite"/>
</dbReference>
<protein>
    <submittedName>
        <fullName evidence="3">N-acyl-D-glutamate amidohydrolase</fullName>
    </submittedName>
</protein>
<evidence type="ECO:0000313" key="4">
    <source>
        <dbReference type="Proteomes" id="UP000289650"/>
    </source>
</evidence>
<comment type="caution">
    <text evidence="3">The sequence shown here is derived from an EMBL/GenBank/DDBJ whole genome shotgun (WGS) entry which is preliminary data.</text>
</comment>
<dbReference type="EMBL" id="QWEX01000004">
    <property type="protein sequence ID" value="RXV64416.1"/>
    <property type="molecule type" value="Genomic_DNA"/>
</dbReference>
<gene>
    <name evidence="3" type="ORF">D1006_39340</name>
</gene>
<dbReference type="Gene3D" id="3.20.20.140">
    <property type="entry name" value="Metal-dependent hydrolases"/>
    <property type="match status" value="2"/>
</dbReference>
<dbReference type="PANTHER" id="PTHR11647:SF1">
    <property type="entry name" value="COLLAPSIN RESPONSE MEDIATOR PROTEIN"/>
    <property type="match status" value="1"/>
</dbReference>
<organism evidence="3 4">
    <name type="scientific">Burkholderia stabilis</name>
    <dbReference type="NCBI Taxonomy" id="95485"/>
    <lineage>
        <taxon>Bacteria</taxon>
        <taxon>Pseudomonadati</taxon>
        <taxon>Pseudomonadota</taxon>
        <taxon>Betaproteobacteria</taxon>
        <taxon>Burkholderiales</taxon>
        <taxon>Burkholderiaceae</taxon>
        <taxon>Burkholderia</taxon>
        <taxon>Burkholderia cepacia complex</taxon>
    </lineage>
</organism>
<evidence type="ECO:0000313" key="3">
    <source>
        <dbReference type="EMBL" id="RXV64416.1"/>
    </source>
</evidence>
<dbReference type="AlphaFoldDB" id="A0A4Q2A542"/>
<name>A0A4Q2A542_9BURK</name>
<dbReference type="InterPro" id="IPR006680">
    <property type="entry name" value="Amidohydro-rel"/>
</dbReference>
<keyword evidence="3" id="KW-0378">Hydrolase</keyword>
<evidence type="ECO:0000259" key="2">
    <source>
        <dbReference type="Pfam" id="PF01979"/>
    </source>
</evidence>
<dbReference type="PANTHER" id="PTHR11647">
    <property type="entry name" value="HYDRANTOINASE/DIHYDROPYRIMIDINASE FAMILY MEMBER"/>
    <property type="match status" value="1"/>
</dbReference>
<feature type="domain" description="Amidohydrolase-related" evidence="2">
    <location>
        <begin position="466"/>
        <end position="556"/>
    </location>
</feature>
<reference evidence="3 4" key="1">
    <citation type="submission" date="2018-08" db="EMBL/GenBank/DDBJ databases">
        <title>Mountain-cultivated ginseng endophyte, Burkholderia stabilis and its activity against ginseng root rot disease.</title>
        <authorList>
            <person name="Tapan Kumar M."/>
            <person name="Bae H."/>
            <person name="Shanmugam G."/>
            <person name="Jeon J."/>
        </authorList>
    </citation>
    <scope>NUCLEOTIDE SEQUENCE [LARGE SCALE GENOMIC DNA]</scope>
    <source>
        <strain evidence="3 4">EB159</strain>
    </source>
</reference>
<dbReference type="RefSeq" id="WP_129518513.1">
    <property type="nucleotide sequence ID" value="NZ_QWEX01000004.1"/>
</dbReference>
<dbReference type="InterPro" id="IPR032466">
    <property type="entry name" value="Metal_Hydrolase"/>
</dbReference>
<comment type="cofactor">
    <cofactor evidence="1">
        <name>Zn(2+)</name>
        <dbReference type="ChEBI" id="CHEBI:29105"/>
    </cofactor>
</comment>